<evidence type="ECO:0000259" key="2">
    <source>
        <dbReference type="Pfam" id="PF08522"/>
    </source>
</evidence>
<evidence type="ECO:0000313" key="6">
    <source>
        <dbReference type="Proteomes" id="UP000279562"/>
    </source>
</evidence>
<evidence type="ECO:0000313" key="7">
    <source>
        <dbReference type="Proteomes" id="UP000295600"/>
    </source>
</evidence>
<organism evidence="4 6">
    <name type="scientific">Prevotella heparinolytica</name>
    <dbReference type="NCBI Taxonomy" id="28113"/>
    <lineage>
        <taxon>Bacteria</taxon>
        <taxon>Pseudomonadati</taxon>
        <taxon>Bacteroidota</taxon>
        <taxon>Bacteroidia</taxon>
        <taxon>Bacteroidales</taxon>
        <taxon>Bacteroidaceae</taxon>
        <taxon>Bacteroides</taxon>
    </lineage>
</organism>
<protein>
    <submittedName>
        <fullName evidence="4">DUF1735 domain-containing protein</fullName>
    </submittedName>
</protein>
<proteinExistence type="predicted"/>
<dbReference type="Proteomes" id="UP000295600">
    <property type="component" value="Unassembled WGS sequence"/>
</dbReference>
<evidence type="ECO:0000313" key="5">
    <source>
        <dbReference type="EMBL" id="TCO94951.1"/>
    </source>
</evidence>
<dbReference type="InterPro" id="IPR013728">
    <property type="entry name" value="BT_3987-like_N"/>
</dbReference>
<keyword evidence="1" id="KW-0732">Signal</keyword>
<dbReference type="RefSeq" id="WP_106041008.1">
    <property type="nucleotide sequence ID" value="NZ_CALZWP010000003.1"/>
</dbReference>
<reference evidence="4 6" key="1">
    <citation type="submission" date="2018-11" db="EMBL/GenBank/DDBJ databases">
        <title>Genomes From Bacteria Associated with the Canine Oral Cavity: a Test Case for Automated Genome-Based Taxonomic Assignment.</title>
        <authorList>
            <person name="Coil D.A."/>
            <person name="Jospin G."/>
            <person name="Darling A.E."/>
            <person name="Wallis C."/>
            <person name="Davis I.J."/>
            <person name="Harris S."/>
            <person name="Eisen J.A."/>
            <person name="Holcombe L.J."/>
            <person name="O'Flynn C."/>
        </authorList>
    </citation>
    <scope>NUCLEOTIDE SEQUENCE [LARGE SCALE GENOMIC DNA]</scope>
    <source>
        <strain evidence="4 6">OH1047_COT-310</strain>
    </source>
</reference>
<gene>
    <name evidence="4" type="ORF">EII33_01720</name>
    <name evidence="5" type="ORF">EV202_10448</name>
</gene>
<dbReference type="Pfam" id="PF08522">
    <property type="entry name" value="BT_3987-like_N"/>
    <property type="match status" value="1"/>
</dbReference>
<feature type="chain" id="PRO_5036087659" evidence="1">
    <location>
        <begin position="18"/>
        <end position="341"/>
    </location>
</feature>
<sequence>MKLINILSVLAVGALMASCENLTVTFPDYEGGTSVYFAYQYPVRTLILGNSTTTPVDNDRKCIIYGAMGGAYKGKDITVDIKVDNTLTDNLYFPDGSVVQPMPAEYYTLGSDKLIYGGDYMGGVEVQFTDAFFADPKALKNTYVIPLMMTGVKGADRILAGTPLIEGDKPAHTNSEYWSVQPKDYVLYCVKFINPWHATYLRRGVDVITENGKTTTVVRHTGDVEKNEVCKMTTSGLKQTLYPVTTTVASTQAKLACDLLLTFNDKNECVITSATAGYTASGSGKFVEAGEKKSFGNKDRDVMYLEYNIDFGAQKYATKDTLVVQTRGVVAEWFTPTYKAN</sequence>
<evidence type="ECO:0000259" key="3">
    <source>
        <dbReference type="Pfam" id="PF18620"/>
    </source>
</evidence>
<accession>A0A3P2AH50</accession>
<dbReference type="Pfam" id="PF18620">
    <property type="entry name" value="DUF5627"/>
    <property type="match status" value="1"/>
</dbReference>
<dbReference type="Gene3D" id="2.60.40.1740">
    <property type="entry name" value="hypothetical protein (bacova_03559)"/>
    <property type="match status" value="1"/>
</dbReference>
<feature type="domain" description="DUF5627" evidence="3">
    <location>
        <begin position="195"/>
        <end position="328"/>
    </location>
</feature>
<dbReference type="AlphaFoldDB" id="A0A3P2AH50"/>
<keyword evidence="6" id="KW-1185">Reference proteome</keyword>
<evidence type="ECO:0000313" key="4">
    <source>
        <dbReference type="EMBL" id="RRD92973.1"/>
    </source>
</evidence>
<evidence type="ECO:0000256" key="1">
    <source>
        <dbReference type="SAM" id="SignalP"/>
    </source>
</evidence>
<comment type="caution">
    <text evidence="4">The sequence shown here is derived from an EMBL/GenBank/DDBJ whole genome shotgun (WGS) entry which is preliminary data.</text>
</comment>
<dbReference type="Gene3D" id="2.40.128.420">
    <property type="match status" value="1"/>
</dbReference>
<feature type="signal peptide" evidence="1">
    <location>
        <begin position="1"/>
        <end position="17"/>
    </location>
</feature>
<dbReference type="InterPro" id="IPR040580">
    <property type="entry name" value="DUF5627"/>
</dbReference>
<dbReference type="PROSITE" id="PS51257">
    <property type="entry name" value="PROKAR_LIPOPROTEIN"/>
    <property type="match status" value="1"/>
</dbReference>
<name>A0A3P2AH50_9BACE</name>
<dbReference type="EMBL" id="RQYF01000004">
    <property type="protein sequence ID" value="RRD92973.1"/>
    <property type="molecule type" value="Genomic_DNA"/>
</dbReference>
<dbReference type="EMBL" id="SLXB01000004">
    <property type="protein sequence ID" value="TCO94951.1"/>
    <property type="molecule type" value="Genomic_DNA"/>
</dbReference>
<reference evidence="5 7" key="2">
    <citation type="submission" date="2019-03" db="EMBL/GenBank/DDBJ databases">
        <title>Genomic Encyclopedia of Type Strains, Phase IV (KMG-IV): sequencing the most valuable type-strain genomes for metagenomic binning, comparative biology and taxonomic classification.</title>
        <authorList>
            <person name="Goeker M."/>
        </authorList>
    </citation>
    <scope>NUCLEOTIDE SEQUENCE [LARGE SCALE GENOMIC DNA]</scope>
    <source>
        <strain evidence="5 7">DSM 23917</strain>
    </source>
</reference>
<feature type="domain" description="BT-3987-like N-terminal" evidence="2">
    <location>
        <begin position="34"/>
        <end position="155"/>
    </location>
</feature>
<dbReference type="Proteomes" id="UP000279562">
    <property type="component" value="Unassembled WGS sequence"/>
</dbReference>